<dbReference type="Proteomes" id="UP000029273">
    <property type="component" value="Unassembled WGS sequence"/>
</dbReference>
<gene>
    <name evidence="1" type="ORF">Thpro_020937</name>
</gene>
<evidence type="ECO:0000313" key="2">
    <source>
        <dbReference type="Proteomes" id="UP000029273"/>
    </source>
</evidence>
<accession>A0A1A6C5P8</accession>
<dbReference type="AlphaFoldDB" id="A0A1A6C5P8"/>
<dbReference type="EMBL" id="JQSG02000002">
    <property type="protein sequence ID" value="OBS09887.1"/>
    <property type="molecule type" value="Genomic_DNA"/>
</dbReference>
<comment type="caution">
    <text evidence="1">The sequence shown here is derived from an EMBL/GenBank/DDBJ whole genome shotgun (WGS) entry which is preliminary data.</text>
</comment>
<dbReference type="RefSeq" id="WP_038089608.1">
    <property type="nucleotide sequence ID" value="NZ_JQSG02000002.1"/>
</dbReference>
<name>A0A1A6C5P8_9GAMM</name>
<sequence length="222" mass="23842">MLRNSLLLVSLLLVAALGLASWFARGGGERATNLPWQVDVLPDGASRVFGITLGKTTARALNARLRKIPQVALFVTPAGRMSLEAYYGNVSLGMFEARVDVSLAASGGLLARLAARAVGRQPTATGAWRLQLTESDTGKALGLPIAGITYAPKVRYEKDLVLKSFGAPAARIDVGKRQVYWLYPRRGLALLRAEDGRAVLHYVTPSAFAAVRARIERMAGRA</sequence>
<protein>
    <submittedName>
        <fullName evidence="1">Uncharacterized protein</fullName>
    </submittedName>
</protein>
<proteinExistence type="predicted"/>
<reference evidence="1 2" key="1">
    <citation type="journal article" date="2014" name="Genome Announc.">
        <title>Draft Genome Sequence of the Iron-Oxidizing, Acidophilic, and Halotolerant 'Thiobacillus prosperus' Type Strain DSM 5130.</title>
        <authorList>
            <person name="Ossandon F.J."/>
            <person name="Cardenas J.P."/>
            <person name="Corbett M."/>
            <person name="Quatrini R."/>
            <person name="Holmes D.S."/>
            <person name="Watkin E."/>
        </authorList>
    </citation>
    <scope>NUCLEOTIDE SEQUENCE [LARGE SCALE GENOMIC DNA]</scope>
    <source>
        <strain evidence="1 2">DSM 5130</strain>
    </source>
</reference>
<evidence type="ECO:0000313" key="1">
    <source>
        <dbReference type="EMBL" id="OBS09887.1"/>
    </source>
</evidence>
<keyword evidence="2" id="KW-1185">Reference proteome</keyword>
<dbReference type="OrthoDB" id="7057085at2"/>
<organism evidence="1 2">
    <name type="scientific">Acidihalobacter prosperus</name>
    <dbReference type="NCBI Taxonomy" id="160660"/>
    <lineage>
        <taxon>Bacteria</taxon>
        <taxon>Pseudomonadati</taxon>
        <taxon>Pseudomonadota</taxon>
        <taxon>Gammaproteobacteria</taxon>
        <taxon>Chromatiales</taxon>
        <taxon>Ectothiorhodospiraceae</taxon>
        <taxon>Acidihalobacter</taxon>
    </lineage>
</organism>